<keyword evidence="3" id="KW-0863">Zinc-finger</keyword>
<dbReference type="InterPro" id="IPR013087">
    <property type="entry name" value="Znf_C2H2_type"/>
</dbReference>
<dbReference type="Gene3D" id="3.30.160.60">
    <property type="entry name" value="Classic Zinc Finger"/>
    <property type="match status" value="3"/>
</dbReference>
<dbReference type="PANTHER" id="PTHR24379:SF121">
    <property type="entry name" value="C2H2-TYPE DOMAIN-CONTAINING PROTEIN"/>
    <property type="match status" value="1"/>
</dbReference>
<dbReference type="PROSITE" id="PS00028">
    <property type="entry name" value="ZINC_FINGER_C2H2_1"/>
    <property type="match status" value="5"/>
</dbReference>
<dbReference type="GO" id="GO:0008270">
    <property type="term" value="F:zinc ion binding"/>
    <property type="evidence" value="ECO:0007669"/>
    <property type="project" value="UniProtKB-KW"/>
</dbReference>
<evidence type="ECO:0000256" key="3">
    <source>
        <dbReference type="ARBA" id="ARBA00022771"/>
    </source>
</evidence>
<evidence type="ECO:0000313" key="6">
    <source>
        <dbReference type="Proteomes" id="UP000007151"/>
    </source>
</evidence>
<keyword evidence="1" id="KW-0479">Metal-binding</keyword>
<dbReference type="KEGG" id="dpl:KGM_204608"/>
<evidence type="ECO:0000256" key="4">
    <source>
        <dbReference type="ARBA" id="ARBA00022833"/>
    </source>
</evidence>
<dbReference type="Proteomes" id="UP000007151">
    <property type="component" value="Unassembled WGS sequence"/>
</dbReference>
<keyword evidence="4" id="KW-0862">Zinc</keyword>
<dbReference type="PROSITE" id="PS50157">
    <property type="entry name" value="ZINC_FINGER_C2H2_2"/>
    <property type="match status" value="4"/>
</dbReference>
<organism evidence="5 6">
    <name type="scientific">Danaus plexippus plexippus</name>
    <dbReference type="NCBI Taxonomy" id="278856"/>
    <lineage>
        <taxon>Eukaryota</taxon>
        <taxon>Metazoa</taxon>
        <taxon>Ecdysozoa</taxon>
        <taxon>Arthropoda</taxon>
        <taxon>Hexapoda</taxon>
        <taxon>Insecta</taxon>
        <taxon>Pterygota</taxon>
        <taxon>Neoptera</taxon>
        <taxon>Endopterygota</taxon>
        <taxon>Lepidoptera</taxon>
        <taxon>Glossata</taxon>
        <taxon>Ditrysia</taxon>
        <taxon>Papilionoidea</taxon>
        <taxon>Nymphalidae</taxon>
        <taxon>Danainae</taxon>
        <taxon>Danaini</taxon>
        <taxon>Danaina</taxon>
        <taxon>Danaus</taxon>
        <taxon>Danaus</taxon>
    </lineage>
</organism>
<dbReference type="InterPro" id="IPR036236">
    <property type="entry name" value="Znf_C2H2_sf"/>
</dbReference>
<keyword evidence="6" id="KW-1185">Reference proteome</keyword>
<reference evidence="5 6" key="1">
    <citation type="journal article" date="2011" name="Cell">
        <title>The monarch butterfly genome yields insights into long-distance migration.</title>
        <authorList>
            <person name="Zhan S."/>
            <person name="Merlin C."/>
            <person name="Boore J.L."/>
            <person name="Reppert S.M."/>
        </authorList>
    </citation>
    <scope>NUCLEOTIDE SEQUENCE [LARGE SCALE GENOMIC DNA]</scope>
    <source>
        <strain evidence="5">F-2</strain>
    </source>
</reference>
<name>A0A212FD52_DANPL</name>
<dbReference type="SMART" id="SM00355">
    <property type="entry name" value="ZnF_C2H2"/>
    <property type="match status" value="6"/>
</dbReference>
<proteinExistence type="predicted"/>
<dbReference type="OrthoDB" id="2687452at2759"/>
<sequence>MDGVIRNDTRVTLPNINTDVNTSTVHCKQCENTFMNENDYNEHNTKKLCIRKFTCGVCDVSFKRRDHLKRHTLSVHSNVNYYTCPICSENCLRKDSLKKHINLYHYGEPKTFSCRECSYECKTLDDLDIHKSTHLLSEWHYCQHCKMPFKRRDHMLRHIKTQHSNMSAECPLCKQVFKRTDHVSRHIREKHRHDILNAQ</sequence>
<comment type="caution">
    <text evidence="5">The sequence shown here is derived from an EMBL/GenBank/DDBJ whole genome shotgun (WGS) entry which is preliminary data.</text>
</comment>
<keyword evidence="2" id="KW-0677">Repeat</keyword>
<dbReference type="AlphaFoldDB" id="A0A212FD52"/>
<dbReference type="Pfam" id="PF00096">
    <property type="entry name" value="zf-C2H2"/>
    <property type="match status" value="4"/>
</dbReference>
<protein>
    <submittedName>
        <fullName evidence="5">Zinc finger protein 347</fullName>
    </submittedName>
</protein>
<gene>
    <name evidence="5" type="ORF">KGM_204608</name>
</gene>
<dbReference type="EMBL" id="AGBW02009112">
    <property type="protein sequence ID" value="OWR51650.1"/>
    <property type="molecule type" value="Genomic_DNA"/>
</dbReference>
<dbReference type="SUPFAM" id="SSF57667">
    <property type="entry name" value="beta-beta-alpha zinc fingers"/>
    <property type="match status" value="2"/>
</dbReference>
<evidence type="ECO:0000313" key="5">
    <source>
        <dbReference type="EMBL" id="OWR51650.1"/>
    </source>
</evidence>
<evidence type="ECO:0000256" key="1">
    <source>
        <dbReference type="ARBA" id="ARBA00022723"/>
    </source>
</evidence>
<evidence type="ECO:0000256" key="2">
    <source>
        <dbReference type="ARBA" id="ARBA00022737"/>
    </source>
</evidence>
<dbReference type="eggNOG" id="KOG1721">
    <property type="taxonomic scope" value="Eukaryota"/>
</dbReference>
<dbReference type="PANTHER" id="PTHR24379">
    <property type="entry name" value="KRAB AND ZINC FINGER DOMAIN-CONTAINING"/>
    <property type="match status" value="1"/>
</dbReference>
<accession>A0A212FD52</accession>